<keyword evidence="4" id="KW-0862">Zinc</keyword>
<comment type="caution">
    <text evidence="6">The sequence shown here is derived from an EMBL/GenBank/DDBJ whole genome shotgun (WGS) entry which is preliminary data.</text>
</comment>
<comment type="cofactor">
    <cofactor evidence="1">
        <name>Zn(2+)</name>
        <dbReference type="ChEBI" id="CHEBI:29105"/>
    </cofactor>
</comment>
<dbReference type="Pfam" id="PF24827">
    <property type="entry name" value="AstE_AspA_cat"/>
    <property type="match status" value="1"/>
</dbReference>
<dbReference type="PANTHER" id="PTHR15162">
    <property type="entry name" value="ASPARTOACYLASE"/>
    <property type="match status" value="1"/>
</dbReference>
<feature type="domain" description="Succinylglutamate desuccinylase/Aspartoacylase catalytic" evidence="5">
    <location>
        <begin position="1"/>
        <end position="151"/>
    </location>
</feature>
<dbReference type="GO" id="GO:0046872">
    <property type="term" value="F:metal ion binding"/>
    <property type="evidence" value="ECO:0007669"/>
    <property type="project" value="UniProtKB-KW"/>
</dbReference>
<dbReference type="PANTHER" id="PTHR15162:SF7">
    <property type="entry name" value="SUCCINYLGLUTAMATE DESUCCINYLASE"/>
    <property type="match status" value="1"/>
</dbReference>
<sequence>MAGVHGDEPCRVEALREILKLIDDKKIIIHRGTVHIIFAHLPAIARDLRHIEMNLNRAFRPDNLLSNLELASYERKRALELMPYLQKNNALLDIHSSSSKKSIPFIICEPHSFDLAGQLPFPIISHGWDEIEKGGTDYYVNRQGGKGLCIEGGYHYDPQASGRALNAAKIFLSLLLSTAPSYPAKQQWQRIIHANFIYVTKINFKLTQNFADFQPIKAGQLIGYDGDKEVRAQEDGVIIFAHNRTGPKKEAFILGLEQ</sequence>
<evidence type="ECO:0000256" key="4">
    <source>
        <dbReference type="ARBA" id="ARBA00022833"/>
    </source>
</evidence>
<reference evidence="6 7" key="1">
    <citation type="submission" date="2017-09" db="EMBL/GenBank/DDBJ databases">
        <title>Depth-based differentiation of microbial function through sediment-hosted aquifers and enrichment of novel symbionts in the deep terrestrial subsurface.</title>
        <authorList>
            <person name="Probst A.J."/>
            <person name="Ladd B."/>
            <person name="Jarett J.K."/>
            <person name="Geller-Mcgrath D.E."/>
            <person name="Sieber C.M."/>
            <person name="Emerson J.B."/>
            <person name="Anantharaman K."/>
            <person name="Thomas B.C."/>
            <person name="Malmstrom R."/>
            <person name="Stieglmeier M."/>
            <person name="Klingl A."/>
            <person name="Woyke T."/>
            <person name="Ryan C.M."/>
            <person name="Banfield J.F."/>
        </authorList>
    </citation>
    <scope>NUCLEOTIDE SEQUENCE [LARGE SCALE GENOMIC DNA]</scope>
    <source>
        <strain evidence="6">CG11_big_fil_rev_8_21_14_0_20_36_20</strain>
    </source>
</reference>
<evidence type="ECO:0000256" key="2">
    <source>
        <dbReference type="ARBA" id="ARBA00022723"/>
    </source>
</evidence>
<evidence type="ECO:0000259" key="5">
    <source>
        <dbReference type="Pfam" id="PF24827"/>
    </source>
</evidence>
<proteinExistence type="predicted"/>
<evidence type="ECO:0000313" key="7">
    <source>
        <dbReference type="Proteomes" id="UP000230564"/>
    </source>
</evidence>
<evidence type="ECO:0000313" key="6">
    <source>
        <dbReference type="EMBL" id="PIR06552.1"/>
    </source>
</evidence>
<dbReference type="InterPro" id="IPR050178">
    <property type="entry name" value="AspA/AstE_fam"/>
</dbReference>
<evidence type="ECO:0000256" key="3">
    <source>
        <dbReference type="ARBA" id="ARBA00022801"/>
    </source>
</evidence>
<dbReference type="EMBL" id="PCWQ01000012">
    <property type="protein sequence ID" value="PIR06552.1"/>
    <property type="molecule type" value="Genomic_DNA"/>
</dbReference>
<gene>
    <name evidence="6" type="ORF">COV55_03430</name>
</gene>
<dbReference type="Proteomes" id="UP000230564">
    <property type="component" value="Unassembled WGS sequence"/>
</dbReference>
<organism evidence="6 7">
    <name type="scientific">Candidatus Komeilibacteria bacterium CG11_big_fil_rev_8_21_14_0_20_36_20</name>
    <dbReference type="NCBI Taxonomy" id="1974477"/>
    <lineage>
        <taxon>Bacteria</taxon>
        <taxon>Candidatus Komeiliibacteriota</taxon>
    </lineage>
</organism>
<dbReference type="AlphaFoldDB" id="A0A2H0NCD5"/>
<keyword evidence="2" id="KW-0479">Metal-binding</keyword>
<keyword evidence="3" id="KW-0378">Hydrolase</keyword>
<dbReference type="SUPFAM" id="SSF53187">
    <property type="entry name" value="Zn-dependent exopeptidases"/>
    <property type="match status" value="1"/>
</dbReference>
<dbReference type="GO" id="GO:0016788">
    <property type="term" value="F:hydrolase activity, acting on ester bonds"/>
    <property type="evidence" value="ECO:0007669"/>
    <property type="project" value="InterPro"/>
</dbReference>
<protein>
    <recommendedName>
        <fullName evidence="5">Succinylglutamate desuccinylase/Aspartoacylase catalytic domain-containing protein</fullName>
    </recommendedName>
</protein>
<name>A0A2H0NCD5_9BACT</name>
<dbReference type="InterPro" id="IPR055438">
    <property type="entry name" value="AstE_AspA_cat"/>
</dbReference>
<accession>A0A2H0NCD5</accession>
<dbReference type="GO" id="GO:0005829">
    <property type="term" value="C:cytosol"/>
    <property type="evidence" value="ECO:0007669"/>
    <property type="project" value="TreeGrafter"/>
</dbReference>
<dbReference type="Gene3D" id="3.40.630.10">
    <property type="entry name" value="Zn peptidases"/>
    <property type="match status" value="1"/>
</dbReference>
<evidence type="ECO:0000256" key="1">
    <source>
        <dbReference type="ARBA" id="ARBA00001947"/>
    </source>
</evidence>